<name>A0ABV9Y1R5_9PSEU</name>
<dbReference type="Proteomes" id="UP001595833">
    <property type="component" value="Unassembled WGS sequence"/>
</dbReference>
<gene>
    <name evidence="4" type="ORF">ACFPFM_16965</name>
</gene>
<accession>A0ABV9Y1R5</accession>
<organism evidence="4 5">
    <name type="scientific">Saccharothrix xinjiangensis</name>
    <dbReference type="NCBI Taxonomy" id="204798"/>
    <lineage>
        <taxon>Bacteria</taxon>
        <taxon>Bacillati</taxon>
        <taxon>Actinomycetota</taxon>
        <taxon>Actinomycetes</taxon>
        <taxon>Pseudonocardiales</taxon>
        <taxon>Pseudonocardiaceae</taxon>
        <taxon>Saccharothrix</taxon>
    </lineage>
</organism>
<evidence type="ECO:0000313" key="5">
    <source>
        <dbReference type="Proteomes" id="UP001595833"/>
    </source>
</evidence>
<keyword evidence="5" id="KW-1185">Reference proteome</keyword>
<dbReference type="InterPro" id="IPR022395">
    <property type="entry name" value="CHP03773_ABC_transptr-like"/>
</dbReference>
<keyword evidence="2" id="KW-1133">Transmembrane helix</keyword>
<dbReference type="EMBL" id="JBHSJB010000013">
    <property type="protein sequence ID" value="MFC5055443.1"/>
    <property type="molecule type" value="Genomic_DNA"/>
</dbReference>
<keyword evidence="3" id="KW-0732">Signal</keyword>
<feature type="signal peptide" evidence="3">
    <location>
        <begin position="1"/>
        <end position="27"/>
    </location>
</feature>
<proteinExistence type="predicted"/>
<keyword evidence="2" id="KW-0472">Membrane</keyword>
<dbReference type="InterPro" id="IPR022435">
    <property type="entry name" value="Surface-anchored_actinobac"/>
</dbReference>
<evidence type="ECO:0000313" key="4">
    <source>
        <dbReference type="EMBL" id="MFC5055443.1"/>
    </source>
</evidence>
<keyword evidence="2" id="KW-0812">Transmembrane</keyword>
<sequence>MARVVRTATALLAAVSVLGATSGAAAAAGGPAPVPPQRQSLAAGHADLLSVSLEAGSLVLAGQSDVDGTPTRLDPARTTVHVTDAALRPAPASTDYGFLGVPAGAPIHVVPQAFRPGVLWAGWNTESVPRGALAGDVVDLALRDARGPGQVEVYLAGVDGPDRVWSSRDPALRTLRVAVPTHAHANWAFTAPGVYELEFAASATTASGAPLVSAPVRYVVAVGGPTPAPTTTALDVEEGPGGLRLTGRVSGGPAHLHGGVPTGWVEFHRHHVDRDEVVGHVAVDDGAGALAVPDEPDALAYTARFVPAVHDLVAASESPAVANPRAPPGAAVTGVRDRYTAGETITATALVVPERPGHTTAWWTREGGVTTPRGAGGVLTTPATAELDGAELGFDLLDAGGGTVASARAVTLRVGPAPTTTTAPPAATSPTTASPTTAPAQTTPAPAPGPGPTTEACVATEVTRTAEPGEVEVVTDGHFDYGPVVEGDALTARVKDDRQGSPEWRDPGGYVFHLTDAARTTPPAGSGYDFLGGGPVWTIPLTQRPGIPWIGWNTQHPSIPESITGDVTMTLEGVEGPGRLAVYGQDPFGGVGDRYFGTVEGFPRSTAVPVGRSGVHVHGVWAFTAPGSYAVTFAFSGTANGRALTAKSTLAFHIGAGDPAAARPKTQVVEQVGRTANGQGCALGPRDLASTGLGGELLVGLVVAAALLIPLGFLLTSLATLSAARRRP</sequence>
<dbReference type="NCBIfam" id="TIGR03773">
    <property type="entry name" value="anch_rpt_wall"/>
    <property type="match status" value="1"/>
</dbReference>
<protein>
    <submittedName>
        <fullName evidence="4">TIGR03773 family transporter-associated surface protein</fullName>
    </submittedName>
</protein>
<evidence type="ECO:0000256" key="3">
    <source>
        <dbReference type="SAM" id="SignalP"/>
    </source>
</evidence>
<evidence type="ECO:0000256" key="1">
    <source>
        <dbReference type="SAM" id="MobiDB-lite"/>
    </source>
</evidence>
<feature type="region of interest" description="Disordered" evidence="1">
    <location>
        <begin position="415"/>
        <end position="454"/>
    </location>
</feature>
<feature type="compositionally biased region" description="Low complexity" evidence="1">
    <location>
        <begin position="416"/>
        <end position="444"/>
    </location>
</feature>
<feature type="transmembrane region" description="Helical" evidence="2">
    <location>
        <begin position="697"/>
        <end position="721"/>
    </location>
</feature>
<dbReference type="NCBIfam" id="NF038134">
    <property type="entry name" value="choice_anch_M"/>
    <property type="match status" value="2"/>
</dbReference>
<feature type="chain" id="PRO_5045298690" evidence="3">
    <location>
        <begin position="28"/>
        <end position="728"/>
    </location>
</feature>
<dbReference type="NCBIfam" id="TIGR03769">
    <property type="entry name" value="P_ac_wall_RPT"/>
    <property type="match status" value="1"/>
</dbReference>
<reference evidence="5" key="1">
    <citation type="journal article" date="2019" name="Int. J. Syst. Evol. Microbiol.">
        <title>The Global Catalogue of Microorganisms (GCM) 10K type strain sequencing project: providing services to taxonomists for standard genome sequencing and annotation.</title>
        <authorList>
            <consortium name="The Broad Institute Genomics Platform"/>
            <consortium name="The Broad Institute Genome Sequencing Center for Infectious Disease"/>
            <person name="Wu L."/>
            <person name="Ma J."/>
        </authorList>
    </citation>
    <scope>NUCLEOTIDE SEQUENCE [LARGE SCALE GENOMIC DNA]</scope>
    <source>
        <strain evidence="5">KCTC 12848</strain>
    </source>
</reference>
<dbReference type="RefSeq" id="WP_344038718.1">
    <property type="nucleotide sequence ID" value="NZ_BAAAKE010000012.1"/>
</dbReference>
<evidence type="ECO:0000256" key="2">
    <source>
        <dbReference type="SAM" id="Phobius"/>
    </source>
</evidence>
<comment type="caution">
    <text evidence="4">The sequence shown here is derived from an EMBL/GenBank/DDBJ whole genome shotgun (WGS) entry which is preliminary data.</text>
</comment>